<comment type="similarity">
    <text evidence="1">Belongs to the LysR transcriptional regulatory family.</text>
</comment>
<keyword evidence="4" id="KW-0804">Transcription</keyword>
<proteinExistence type="inferred from homology"/>
<protein>
    <submittedName>
        <fullName evidence="6">LysR family transcriptional regulator</fullName>
    </submittedName>
</protein>
<dbReference type="PROSITE" id="PS50931">
    <property type="entry name" value="HTH_LYSR"/>
    <property type="match status" value="1"/>
</dbReference>
<dbReference type="Pfam" id="PF03466">
    <property type="entry name" value="LysR_substrate"/>
    <property type="match status" value="1"/>
</dbReference>
<dbReference type="CDD" id="cd08422">
    <property type="entry name" value="PBP2_CrgA_like"/>
    <property type="match status" value="1"/>
</dbReference>
<keyword evidence="7" id="KW-1185">Reference proteome</keyword>
<accession>A0A6I3WLZ8</accession>
<dbReference type="Pfam" id="PF00126">
    <property type="entry name" value="HTH_1"/>
    <property type="match status" value="1"/>
</dbReference>
<evidence type="ECO:0000256" key="4">
    <source>
        <dbReference type="ARBA" id="ARBA00023163"/>
    </source>
</evidence>
<evidence type="ECO:0000256" key="1">
    <source>
        <dbReference type="ARBA" id="ARBA00009437"/>
    </source>
</evidence>
<dbReference type="FunFam" id="1.10.10.10:FF:000001">
    <property type="entry name" value="LysR family transcriptional regulator"/>
    <property type="match status" value="1"/>
</dbReference>
<dbReference type="PANTHER" id="PTHR30537">
    <property type="entry name" value="HTH-TYPE TRANSCRIPTIONAL REGULATOR"/>
    <property type="match status" value="1"/>
</dbReference>
<reference evidence="6 7" key="1">
    <citation type="submission" date="2019-11" db="EMBL/GenBank/DDBJ databases">
        <title>Pseudomonas karstica sp. nov. and Pseudomonas spelaei sp. nov. from karst caves.</title>
        <authorList>
            <person name="Zeman M."/>
        </authorList>
    </citation>
    <scope>NUCLEOTIDE SEQUENCE [LARGE SCALE GENOMIC DNA]</scope>
    <source>
        <strain evidence="6 7">CCM 7893</strain>
    </source>
</reference>
<dbReference type="InterPro" id="IPR036388">
    <property type="entry name" value="WH-like_DNA-bd_sf"/>
</dbReference>
<dbReference type="InterPro" id="IPR005119">
    <property type="entry name" value="LysR_subst-bd"/>
</dbReference>
<evidence type="ECO:0000313" key="7">
    <source>
        <dbReference type="Proteomes" id="UP000438196"/>
    </source>
</evidence>
<organism evidence="6 7">
    <name type="scientific">Pseudomonas spelaei</name>
    <dbReference type="NCBI Taxonomy" id="1055469"/>
    <lineage>
        <taxon>Bacteria</taxon>
        <taxon>Pseudomonadati</taxon>
        <taxon>Pseudomonadota</taxon>
        <taxon>Gammaproteobacteria</taxon>
        <taxon>Pseudomonadales</taxon>
        <taxon>Pseudomonadaceae</taxon>
        <taxon>Pseudomonas</taxon>
    </lineage>
</organism>
<dbReference type="InterPro" id="IPR036390">
    <property type="entry name" value="WH_DNA-bd_sf"/>
</dbReference>
<sequence length="317" mass="34936">MRKIYNQIKESYNLRNFKRLDYFVAVVETGSFTGAAERMGITKAVVSQQVSLLEHELRTSLLVRTTRKVQTTAAGQTFYQRCVVILSDIEEAFEDVSGGASGLSGSLRITAPVNYGTDIVVPTIAAFSKQHPECKVDMYLSDRVLDIMSSNIELSIRVGWLIDSSQQARKVGSFRQLLVASSVMSPQLAHVNNPQDISHLPFVANTALRNPLRWSFSLEDGSKQAVNVRASIFLNSTPAVNAAVRCGLGLSVLPDFVVAKDLASGRLMNVLPQWGLPSGGIYAVFPASRFRPAKVRAFVDLLTKCEQQRSEYGKLEF</sequence>
<comment type="caution">
    <text evidence="6">The sequence shown here is derived from an EMBL/GenBank/DDBJ whole genome shotgun (WGS) entry which is preliminary data.</text>
</comment>
<dbReference type="Gene3D" id="1.10.10.10">
    <property type="entry name" value="Winged helix-like DNA-binding domain superfamily/Winged helix DNA-binding domain"/>
    <property type="match status" value="1"/>
</dbReference>
<feature type="domain" description="HTH lysR-type" evidence="5">
    <location>
        <begin position="15"/>
        <end position="72"/>
    </location>
</feature>
<evidence type="ECO:0000259" key="5">
    <source>
        <dbReference type="PROSITE" id="PS50931"/>
    </source>
</evidence>
<dbReference type="SUPFAM" id="SSF53850">
    <property type="entry name" value="Periplasmic binding protein-like II"/>
    <property type="match status" value="1"/>
</dbReference>
<dbReference type="GO" id="GO:0003700">
    <property type="term" value="F:DNA-binding transcription factor activity"/>
    <property type="evidence" value="ECO:0007669"/>
    <property type="project" value="InterPro"/>
</dbReference>
<keyword evidence="2" id="KW-0805">Transcription regulation</keyword>
<name>A0A6I3WLZ8_9PSED</name>
<evidence type="ECO:0000313" key="6">
    <source>
        <dbReference type="EMBL" id="MUF08383.1"/>
    </source>
</evidence>
<dbReference type="OrthoDB" id="9786526at2"/>
<dbReference type="SUPFAM" id="SSF46785">
    <property type="entry name" value="Winged helix' DNA-binding domain"/>
    <property type="match status" value="1"/>
</dbReference>
<dbReference type="InterPro" id="IPR058163">
    <property type="entry name" value="LysR-type_TF_proteobact-type"/>
</dbReference>
<dbReference type="GO" id="GO:0006351">
    <property type="term" value="P:DNA-templated transcription"/>
    <property type="evidence" value="ECO:0007669"/>
    <property type="project" value="TreeGrafter"/>
</dbReference>
<dbReference type="EMBL" id="WNNK01000055">
    <property type="protein sequence ID" value="MUF08383.1"/>
    <property type="molecule type" value="Genomic_DNA"/>
</dbReference>
<gene>
    <name evidence="6" type="ORF">GNF76_29055</name>
</gene>
<evidence type="ECO:0000256" key="2">
    <source>
        <dbReference type="ARBA" id="ARBA00023015"/>
    </source>
</evidence>
<dbReference type="Proteomes" id="UP000438196">
    <property type="component" value="Unassembled WGS sequence"/>
</dbReference>
<dbReference type="GO" id="GO:0043565">
    <property type="term" value="F:sequence-specific DNA binding"/>
    <property type="evidence" value="ECO:0007669"/>
    <property type="project" value="TreeGrafter"/>
</dbReference>
<dbReference type="Gene3D" id="3.40.190.290">
    <property type="match status" value="1"/>
</dbReference>
<keyword evidence="3" id="KW-0238">DNA-binding</keyword>
<dbReference type="AlphaFoldDB" id="A0A6I3WLZ8"/>
<dbReference type="PANTHER" id="PTHR30537:SF66">
    <property type="entry name" value="IRON-REGULATED VIRULENCE REGULATORY PROTEIN IRGB"/>
    <property type="match status" value="1"/>
</dbReference>
<dbReference type="InterPro" id="IPR000847">
    <property type="entry name" value="LysR_HTH_N"/>
</dbReference>
<evidence type="ECO:0000256" key="3">
    <source>
        <dbReference type="ARBA" id="ARBA00023125"/>
    </source>
</evidence>